<proteinExistence type="predicted"/>
<dbReference type="Pfam" id="PF05656">
    <property type="entry name" value="DUF805"/>
    <property type="match status" value="1"/>
</dbReference>
<keyword evidence="1" id="KW-1133">Transmembrane helix</keyword>
<dbReference type="InterPro" id="IPR008523">
    <property type="entry name" value="DUF805"/>
</dbReference>
<dbReference type="Proteomes" id="UP001477870">
    <property type="component" value="Unassembled WGS sequence"/>
</dbReference>
<evidence type="ECO:0000313" key="3">
    <source>
        <dbReference type="Proteomes" id="UP001477870"/>
    </source>
</evidence>
<dbReference type="RefSeq" id="WP_169385092.1">
    <property type="nucleotide sequence ID" value="NZ_JBBMQO010000008.1"/>
</dbReference>
<keyword evidence="1" id="KW-0472">Membrane</keyword>
<comment type="caution">
    <text evidence="2">The sequence shown here is derived from an EMBL/GenBank/DDBJ whole genome shotgun (WGS) entry which is preliminary data.</text>
</comment>
<sequence>MTSLNHPLSVKWLLFSFRGRIGRKSFLLAALFLMLIQLTLLSFAMSLYDNGVEDDSAQAGAALFGAVFLISWVVMAFSLLALTVKRLHDLSLPAILGVTLLIPGIAFFAWLFLAIAPSKQETNEHGPVPFPRK</sequence>
<accession>A0ABU9T9U9</accession>
<gene>
    <name evidence="2" type="ORF">WNY59_15045</name>
</gene>
<feature type="transmembrane region" description="Helical" evidence="1">
    <location>
        <begin position="94"/>
        <end position="116"/>
    </location>
</feature>
<keyword evidence="1" id="KW-0812">Transmembrane</keyword>
<dbReference type="PANTHER" id="PTHR34980">
    <property type="entry name" value="INNER MEMBRANE PROTEIN-RELATED-RELATED"/>
    <property type="match status" value="1"/>
</dbReference>
<evidence type="ECO:0000256" key="1">
    <source>
        <dbReference type="SAM" id="Phobius"/>
    </source>
</evidence>
<name>A0ABU9T9U9_9HYPH</name>
<dbReference type="PANTHER" id="PTHR34980:SF3">
    <property type="entry name" value="BLR8105 PROTEIN"/>
    <property type="match status" value="1"/>
</dbReference>
<reference evidence="2 3" key="1">
    <citation type="submission" date="2024-03" db="EMBL/GenBank/DDBJ databases">
        <title>Community enrichment and isolation of bacterial strains for fucoidan degradation.</title>
        <authorList>
            <person name="Sichert A."/>
        </authorList>
    </citation>
    <scope>NUCLEOTIDE SEQUENCE [LARGE SCALE GENOMIC DNA]</scope>
    <source>
        <strain evidence="2 3">AS62</strain>
    </source>
</reference>
<feature type="transmembrane region" description="Helical" evidence="1">
    <location>
        <begin position="26"/>
        <end position="48"/>
    </location>
</feature>
<organism evidence="2 3">
    <name type="scientific">Ahrensia kielensis</name>
    <dbReference type="NCBI Taxonomy" id="76980"/>
    <lineage>
        <taxon>Bacteria</taxon>
        <taxon>Pseudomonadati</taxon>
        <taxon>Pseudomonadota</taxon>
        <taxon>Alphaproteobacteria</taxon>
        <taxon>Hyphomicrobiales</taxon>
        <taxon>Ahrensiaceae</taxon>
        <taxon>Ahrensia</taxon>
    </lineage>
</organism>
<dbReference type="EMBL" id="JBBMQO010000008">
    <property type="protein sequence ID" value="MEM5502907.1"/>
    <property type="molecule type" value="Genomic_DNA"/>
</dbReference>
<feature type="transmembrane region" description="Helical" evidence="1">
    <location>
        <begin position="60"/>
        <end position="82"/>
    </location>
</feature>
<evidence type="ECO:0000313" key="2">
    <source>
        <dbReference type="EMBL" id="MEM5502907.1"/>
    </source>
</evidence>
<keyword evidence="3" id="KW-1185">Reference proteome</keyword>
<protein>
    <submittedName>
        <fullName evidence="2">DUF805 domain-containing protein</fullName>
    </submittedName>
</protein>